<sequence length="153" mass="16965">MHPHVVEACVSLQRRIARMQGYNQWLTDQAEEALTELVNNPDRSSPPAHLIRNALANASKKLKRRSELGEAFLPTMSFGSDRAAYSTTTENIIDVGRVLDSIQVGPRALLERAADGADAEEIADELGLPAQRVRERLSRARAEARKFWMGALS</sequence>
<keyword evidence="1" id="KW-0240">DNA-directed RNA polymerase</keyword>
<dbReference type="Proteomes" id="UP001249076">
    <property type="component" value="Unassembled WGS sequence"/>
</dbReference>
<name>A0AAJ2BUS5_ACIDE</name>
<proteinExistence type="predicted"/>
<dbReference type="EMBL" id="JAVDTS010000002">
    <property type="protein sequence ID" value="MDR6836572.1"/>
    <property type="molecule type" value="Genomic_DNA"/>
</dbReference>
<accession>A0AAJ2BUS5</accession>
<dbReference type="InterPro" id="IPR036388">
    <property type="entry name" value="WH-like_DNA-bd_sf"/>
</dbReference>
<organism evidence="1 4">
    <name type="scientific">Acidovorax delafieldii</name>
    <name type="common">Pseudomonas delafieldii</name>
    <dbReference type="NCBI Taxonomy" id="47920"/>
    <lineage>
        <taxon>Bacteria</taxon>
        <taxon>Pseudomonadati</taxon>
        <taxon>Pseudomonadota</taxon>
        <taxon>Betaproteobacteria</taxon>
        <taxon>Burkholderiales</taxon>
        <taxon>Comamonadaceae</taxon>
        <taxon>Acidovorax</taxon>
    </lineage>
</organism>
<dbReference type="EMBL" id="JAVDTL010000002">
    <property type="protein sequence ID" value="MDR6766490.1"/>
    <property type="molecule type" value="Genomic_DNA"/>
</dbReference>
<dbReference type="Proteomes" id="UP001253458">
    <property type="component" value="Unassembled WGS sequence"/>
</dbReference>
<gene>
    <name evidence="1" type="ORF">J2W88_001755</name>
    <name evidence="2" type="ORF">J2W93_001400</name>
</gene>
<dbReference type="AlphaFoldDB" id="A0AAJ2BUS5"/>
<reference evidence="1 3" key="1">
    <citation type="submission" date="2023-07" db="EMBL/GenBank/DDBJ databases">
        <title>Sorghum-associated microbial communities from plants grown in Nebraska, USA.</title>
        <authorList>
            <person name="Schachtman D."/>
        </authorList>
    </citation>
    <scope>NUCLEOTIDE SEQUENCE</scope>
    <source>
        <strain evidence="2 3">BE105</strain>
        <strain evidence="1">BE69</strain>
    </source>
</reference>
<evidence type="ECO:0000313" key="4">
    <source>
        <dbReference type="Proteomes" id="UP001253458"/>
    </source>
</evidence>
<dbReference type="SUPFAM" id="SSF88659">
    <property type="entry name" value="Sigma3 and sigma4 domains of RNA polymerase sigma factors"/>
    <property type="match status" value="1"/>
</dbReference>
<dbReference type="GO" id="GO:0000428">
    <property type="term" value="C:DNA-directed RNA polymerase complex"/>
    <property type="evidence" value="ECO:0007669"/>
    <property type="project" value="UniProtKB-KW"/>
</dbReference>
<evidence type="ECO:0000313" key="3">
    <source>
        <dbReference type="Proteomes" id="UP001249076"/>
    </source>
</evidence>
<protein>
    <submittedName>
        <fullName evidence="1">DNA-directed RNA polymerase specialized sigma24 family protein</fullName>
    </submittedName>
</protein>
<dbReference type="InterPro" id="IPR013324">
    <property type="entry name" value="RNA_pol_sigma_r3/r4-like"/>
</dbReference>
<evidence type="ECO:0000313" key="2">
    <source>
        <dbReference type="EMBL" id="MDR6836572.1"/>
    </source>
</evidence>
<dbReference type="RefSeq" id="WP_209817487.1">
    <property type="nucleotide sequence ID" value="NZ_JAVDTL010000002.1"/>
</dbReference>
<keyword evidence="1" id="KW-0804">Transcription</keyword>
<keyword evidence="3" id="KW-1185">Reference proteome</keyword>
<comment type="caution">
    <text evidence="1">The sequence shown here is derived from an EMBL/GenBank/DDBJ whole genome shotgun (WGS) entry which is preliminary data.</text>
</comment>
<dbReference type="Gene3D" id="1.10.10.10">
    <property type="entry name" value="Winged helix-like DNA-binding domain superfamily/Winged helix DNA-binding domain"/>
    <property type="match status" value="1"/>
</dbReference>
<evidence type="ECO:0000313" key="1">
    <source>
        <dbReference type="EMBL" id="MDR6766490.1"/>
    </source>
</evidence>